<dbReference type="Gene3D" id="1.10.340.30">
    <property type="entry name" value="Hypothetical protein, domain 2"/>
    <property type="match status" value="1"/>
</dbReference>
<accession>A0A1F6BKW3</accession>
<evidence type="ECO:0000256" key="5">
    <source>
        <dbReference type="ARBA" id="ARBA00022801"/>
    </source>
</evidence>
<proteinExistence type="inferred from homology"/>
<keyword evidence="10" id="KW-0238">DNA-binding</keyword>
<dbReference type="InterPro" id="IPR023170">
    <property type="entry name" value="HhH_base_excis_C"/>
</dbReference>
<dbReference type="GO" id="GO:0140078">
    <property type="term" value="F:class I DNA-(apurinic or apyrimidinic site) endonuclease activity"/>
    <property type="evidence" value="ECO:0007669"/>
    <property type="project" value="UniProtKB-EC"/>
</dbReference>
<evidence type="ECO:0000256" key="6">
    <source>
        <dbReference type="ARBA" id="ARBA00023004"/>
    </source>
</evidence>
<sequence>MDNEAERKRRARAMNRALKRMFPETGTALRYKTPWQLLVATILSAQCTDKKVNEVTKTLFKKYRALNDYVNASPKEFEADIKPTGFYRNKAKHILGAARAVKERYGGKVPQTMKELITLPGVARKTANVVQQNAFGAVEGLAVDTHVERFARKFGLTDHTDPKKIERDLMELLPRSEWFSFSHRLIDYGRAYCPARPHDCATHPLTKLYPPATNK</sequence>
<dbReference type="PIRSF" id="PIRSF001435">
    <property type="entry name" value="Nth"/>
    <property type="match status" value="1"/>
</dbReference>
<comment type="cofactor">
    <cofactor evidence="10">
        <name>[4Fe-4S] cluster</name>
        <dbReference type="ChEBI" id="CHEBI:49883"/>
    </cofactor>
    <text evidence="10">Binds 1 [4Fe-4S] cluster.</text>
</comment>
<evidence type="ECO:0000256" key="7">
    <source>
        <dbReference type="ARBA" id="ARBA00023014"/>
    </source>
</evidence>
<keyword evidence="7" id="KW-0411">Iron-sulfur</keyword>
<dbReference type="CDD" id="cd00056">
    <property type="entry name" value="ENDO3c"/>
    <property type="match status" value="1"/>
</dbReference>
<dbReference type="InterPro" id="IPR011257">
    <property type="entry name" value="DNA_glycosylase"/>
</dbReference>
<dbReference type="SUPFAM" id="SSF48150">
    <property type="entry name" value="DNA-glycosylase"/>
    <property type="match status" value="1"/>
</dbReference>
<feature type="domain" description="HhH-GPD" evidence="11">
    <location>
        <begin position="43"/>
        <end position="191"/>
    </location>
</feature>
<evidence type="ECO:0000259" key="11">
    <source>
        <dbReference type="SMART" id="SM00478"/>
    </source>
</evidence>
<evidence type="ECO:0000256" key="2">
    <source>
        <dbReference type="ARBA" id="ARBA00022485"/>
    </source>
</evidence>
<dbReference type="STRING" id="1798468.A2110_02375"/>
<keyword evidence="3" id="KW-0479">Metal-binding</keyword>
<dbReference type="EC" id="4.2.99.18" evidence="10"/>
<dbReference type="EMBL" id="MFKH01000009">
    <property type="protein sequence ID" value="OGG37554.1"/>
    <property type="molecule type" value="Genomic_DNA"/>
</dbReference>
<comment type="similarity">
    <text evidence="1 10">Belongs to the Nth/MutY family.</text>
</comment>
<dbReference type="SMART" id="SM00478">
    <property type="entry name" value="ENDO3c"/>
    <property type="match status" value="1"/>
</dbReference>
<dbReference type="GO" id="GO:0003677">
    <property type="term" value="F:DNA binding"/>
    <property type="evidence" value="ECO:0007669"/>
    <property type="project" value="UniProtKB-UniRule"/>
</dbReference>
<dbReference type="GO" id="GO:0006285">
    <property type="term" value="P:base-excision repair, AP site formation"/>
    <property type="evidence" value="ECO:0007669"/>
    <property type="project" value="TreeGrafter"/>
</dbReference>
<dbReference type="PANTHER" id="PTHR10359:SF18">
    <property type="entry name" value="ENDONUCLEASE III"/>
    <property type="match status" value="1"/>
</dbReference>
<comment type="caution">
    <text evidence="12">The sequence shown here is derived from an EMBL/GenBank/DDBJ whole genome shotgun (WGS) entry which is preliminary data.</text>
</comment>
<organism evidence="12 13">
    <name type="scientific">Candidatus Jorgensenbacteria bacterium GWA1_54_12</name>
    <dbReference type="NCBI Taxonomy" id="1798468"/>
    <lineage>
        <taxon>Bacteria</taxon>
        <taxon>Candidatus Joergenseniibacteriota</taxon>
    </lineage>
</organism>
<dbReference type="GO" id="GO:0051539">
    <property type="term" value="F:4 iron, 4 sulfur cluster binding"/>
    <property type="evidence" value="ECO:0007669"/>
    <property type="project" value="UniProtKB-KW"/>
</dbReference>
<gene>
    <name evidence="10" type="primary">nth</name>
    <name evidence="12" type="ORF">A2110_02375</name>
</gene>
<keyword evidence="6" id="KW-0408">Iron</keyword>
<dbReference type="AlphaFoldDB" id="A0A1F6BKW3"/>
<keyword evidence="5 10" id="KW-0378">Hydrolase</keyword>
<dbReference type="Gene3D" id="1.10.1670.10">
    <property type="entry name" value="Helix-hairpin-Helix base-excision DNA repair enzymes (C-terminal)"/>
    <property type="match status" value="1"/>
</dbReference>
<evidence type="ECO:0000256" key="8">
    <source>
        <dbReference type="ARBA" id="ARBA00023204"/>
    </source>
</evidence>
<keyword evidence="2" id="KW-0004">4Fe-4S</keyword>
<dbReference type="Pfam" id="PF00730">
    <property type="entry name" value="HhH-GPD"/>
    <property type="match status" value="1"/>
</dbReference>
<comment type="function">
    <text evidence="10">DNA repair enzyme that has both DNA N-glycosylase activity and AP-lyase activity. The DNA N-glycosylase activity releases various damaged pyrimidines from DNA by cleaving the N-glycosidic bond, leaving an AP (apurinic/apyrimidinic) site. The AP-lyase activity cleaves the phosphodiester bond 3' to the AP site by a beta-elimination, leaving a 3'-terminal unsaturated sugar and a product with a terminal 5'-phosphate.</text>
</comment>
<dbReference type="GO" id="GO:0019104">
    <property type="term" value="F:DNA N-glycosylase activity"/>
    <property type="evidence" value="ECO:0007669"/>
    <property type="project" value="UniProtKB-UniRule"/>
</dbReference>
<comment type="caution">
    <text evidence="10">Lacks conserved residue(s) required for the propagation of feature annotation.</text>
</comment>
<name>A0A1F6BKW3_9BACT</name>
<dbReference type="Proteomes" id="UP000176273">
    <property type="component" value="Unassembled WGS sequence"/>
</dbReference>
<dbReference type="FunFam" id="1.10.340.30:FF:000001">
    <property type="entry name" value="Endonuclease III"/>
    <property type="match status" value="1"/>
</dbReference>
<keyword evidence="4 10" id="KW-0227">DNA damage</keyword>
<evidence type="ECO:0000256" key="1">
    <source>
        <dbReference type="ARBA" id="ARBA00008343"/>
    </source>
</evidence>
<keyword evidence="9 10" id="KW-0326">Glycosidase</keyword>
<dbReference type="InterPro" id="IPR003265">
    <property type="entry name" value="HhH-GPD_domain"/>
</dbReference>
<keyword evidence="8 10" id="KW-0234">DNA repair</keyword>
<keyword evidence="12" id="KW-0255">Endonuclease</keyword>
<comment type="catalytic activity">
    <reaction evidence="10">
        <text>2'-deoxyribonucleotide-(2'-deoxyribose 5'-phosphate)-2'-deoxyribonucleotide-DNA = a 3'-end 2'-deoxyribonucleotide-(2,3-dehydro-2,3-deoxyribose 5'-phosphate)-DNA + a 5'-end 5'-phospho-2'-deoxyribonucleoside-DNA + H(+)</text>
        <dbReference type="Rhea" id="RHEA:66592"/>
        <dbReference type="Rhea" id="RHEA-COMP:13180"/>
        <dbReference type="Rhea" id="RHEA-COMP:16897"/>
        <dbReference type="Rhea" id="RHEA-COMP:17067"/>
        <dbReference type="ChEBI" id="CHEBI:15378"/>
        <dbReference type="ChEBI" id="CHEBI:136412"/>
        <dbReference type="ChEBI" id="CHEBI:157695"/>
        <dbReference type="ChEBI" id="CHEBI:167181"/>
        <dbReference type="EC" id="4.2.99.18"/>
    </reaction>
</comment>
<dbReference type="GO" id="GO:0046872">
    <property type="term" value="F:metal ion binding"/>
    <property type="evidence" value="ECO:0007669"/>
    <property type="project" value="UniProtKB-KW"/>
</dbReference>
<dbReference type="PANTHER" id="PTHR10359">
    <property type="entry name" value="A/G-SPECIFIC ADENINE GLYCOSYLASE/ENDONUCLEASE III"/>
    <property type="match status" value="1"/>
</dbReference>
<evidence type="ECO:0000313" key="13">
    <source>
        <dbReference type="Proteomes" id="UP000176273"/>
    </source>
</evidence>
<reference evidence="12 13" key="1">
    <citation type="journal article" date="2016" name="Nat. Commun.">
        <title>Thousands of microbial genomes shed light on interconnected biogeochemical processes in an aquifer system.</title>
        <authorList>
            <person name="Anantharaman K."/>
            <person name="Brown C.T."/>
            <person name="Hug L.A."/>
            <person name="Sharon I."/>
            <person name="Castelle C.J."/>
            <person name="Probst A.J."/>
            <person name="Thomas B.C."/>
            <person name="Singh A."/>
            <person name="Wilkins M.J."/>
            <person name="Karaoz U."/>
            <person name="Brodie E.L."/>
            <person name="Williams K.H."/>
            <person name="Hubbard S.S."/>
            <person name="Banfield J.F."/>
        </authorList>
    </citation>
    <scope>NUCLEOTIDE SEQUENCE [LARGE SCALE GENOMIC DNA]</scope>
</reference>
<evidence type="ECO:0000256" key="4">
    <source>
        <dbReference type="ARBA" id="ARBA00022763"/>
    </source>
</evidence>
<keyword evidence="10" id="KW-0456">Lyase</keyword>
<dbReference type="InterPro" id="IPR005759">
    <property type="entry name" value="Nth"/>
</dbReference>
<dbReference type="HAMAP" id="MF_00942">
    <property type="entry name" value="Nth"/>
    <property type="match status" value="1"/>
</dbReference>
<evidence type="ECO:0000313" key="12">
    <source>
        <dbReference type="EMBL" id="OGG37554.1"/>
    </source>
</evidence>
<protein>
    <recommendedName>
        <fullName evidence="10">Endonuclease III</fullName>
        <ecNumber evidence="10">4.2.99.18</ecNumber>
    </recommendedName>
    <alternativeName>
        <fullName evidence="10">DNA-(apurinic or apyrimidinic site) lyase</fullName>
    </alternativeName>
</protein>
<evidence type="ECO:0000256" key="3">
    <source>
        <dbReference type="ARBA" id="ARBA00022723"/>
    </source>
</evidence>
<dbReference type="NCBIfam" id="TIGR01083">
    <property type="entry name" value="nth"/>
    <property type="match status" value="1"/>
</dbReference>
<evidence type="ECO:0000256" key="10">
    <source>
        <dbReference type="HAMAP-Rule" id="MF_00942"/>
    </source>
</evidence>
<evidence type="ECO:0000256" key="9">
    <source>
        <dbReference type="ARBA" id="ARBA00023295"/>
    </source>
</evidence>
<keyword evidence="12" id="KW-0540">Nuclease</keyword>